<name>A0A918QHY5_9CAUL</name>
<dbReference type="RefSeq" id="WP_189489146.1">
    <property type="nucleotide sequence ID" value="NZ_BMZB01000009.1"/>
</dbReference>
<dbReference type="AlphaFoldDB" id="A0A918QHY5"/>
<gene>
    <name evidence="1" type="ORF">GCM10011273_35350</name>
</gene>
<evidence type="ECO:0008006" key="3">
    <source>
        <dbReference type="Google" id="ProtNLM"/>
    </source>
</evidence>
<dbReference type="Proteomes" id="UP000662572">
    <property type="component" value="Unassembled WGS sequence"/>
</dbReference>
<proteinExistence type="predicted"/>
<evidence type="ECO:0000313" key="1">
    <source>
        <dbReference type="EMBL" id="GGZ45565.1"/>
    </source>
</evidence>
<evidence type="ECO:0000313" key="2">
    <source>
        <dbReference type="Proteomes" id="UP000662572"/>
    </source>
</evidence>
<reference evidence="1" key="1">
    <citation type="journal article" date="2014" name="Int. J. Syst. Evol. Microbiol.">
        <title>Complete genome sequence of Corynebacterium casei LMG S-19264T (=DSM 44701T), isolated from a smear-ripened cheese.</title>
        <authorList>
            <consortium name="US DOE Joint Genome Institute (JGI-PGF)"/>
            <person name="Walter F."/>
            <person name="Albersmeier A."/>
            <person name="Kalinowski J."/>
            <person name="Ruckert C."/>
        </authorList>
    </citation>
    <scope>NUCLEOTIDE SEQUENCE</scope>
    <source>
        <strain evidence="1">KCTC 32296</strain>
    </source>
</reference>
<sequence length="90" mass="9406">MSPFNPTRGEVIATLGGREVRLCVTLRALAMLEHHFGVTGLEALGARLKSLSAADLSVVLTALSLEDIASLDIGFQEALDAVVAAFGALR</sequence>
<dbReference type="Pfam" id="PF11836">
    <property type="entry name" value="Phage_TAC_11"/>
    <property type="match status" value="1"/>
</dbReference>
<dbReference type="EMBL" id="BMZB01000009">
    <property type="protein sequence ID" value="GGZ45565.1"/>
    <property type="molecule type" value="Genomic_DNA"/>
</dbReference>
<dbReference type="InterPro" id="IPR021791">
    <property type="entry name" value="Phage_TAC_11"/>
</dbReference>
<protein>
    <recommendedName>
        <fullName evidence="3">Phage tail tube protein, GTA-gp10</fullName>
    </recommendedName>
</protein>
<keyword evidence="2" id="KW-1185">Reference proteome</keyword>
<comment type="caution">
    <text evidence="1">The sequence shown here is derived from an EMBL/GenBank/DDBJ whole genome shotgun (WGS) entry which is preliminary data.</text>
</comment>
<reference evidence="1" key="2">
    <citation type="submission" date="2020-09" db="EMBL/GenBank/DDBJ databases">
        <authorList>
            <person name="Sun Q."/>
            <person name="Kim S."/>
        </authorList>
    </citation>
    <scope>NUCLEOTIDE SEQUENCE</scope>
    <source>
        <strain evidence="1">KCTC 32296</strain>
    </source>
</reference>
<accession>A0A918QHY5</accession>
<organism evidence="1 2">
    <name type="scientific">Asticcacaulis endophyticus</name>
    <dbReference type="NCBI Taxonomy" id="1395890"/>
    <lineage>
        <taxon>Bacteria</taxon>
        <taxon>Pseudomonadati</taxon>
        <taxon>Pseudomonadota</taxon>
        <taxon>Alphaproteobacteria</taxon>
        <taxon>Caulobacterales</taxon>
        <taxon>Caulobacteraceae</taxon>
        <taxon>Asticcacaulis</taxon>
    </lineage>
</organism>